<reference evidence="2" key="1">
    <citation type="submission" date="2021-03" db="EMBL/GenBank/DDBJ databases">
        <title>Acanthopleuribacteraceae sp. M133.</title>
        <authorList>
            <person name="Wang G."/>
        </authorList>
    </citation>
    <scope>NUCLEOTIDE SEQUENCE</scope>
    <source>
        <strain evidence="2">M133</strain>
    </source>
</reference>
<keyword evidence="1" id="KW-0472">Membrane</keyword>
<dbReference type="Proteomes" id="UP000663929">
    <property type="component" value="Chromosome"/>
</dbReference>
<evidence type="ECO:0000313" key="2">
    <source>
        <dbReference type="EMBL" id="QTD54021.1"/>
    </source>
</evidence>
<feature type="transmembrane region" description="Helical" evidence="1">
    <location>
        <begin position="267"/>
        <end position="288"/>
    </location>
</feature>
<keyword evidence="1" id="KW-0812">Transmembrane</keyword>
<evidence type="ECO:0000313" key="3">
    <source>
        <dbReference type="Proteomes" id="UP000663929"/>
    </source>
</evidence>
<feature type="transmembrane region" description="Helical" evidence="1">
    <location>
        <begin position="12"/>
        <end position="33"/>
    </location>
</feature>
<gene>
    <name evidence="2" type="ORF">J3U87_16365</name>
</gene>
<sequence length="294" mass="33239">MKPPVSLHARTLVRLLQVALVVLAPLGVIYQFARWKNASLSLSDPTFFQWVGGLLLGELSADASSDNLVRDLSIASMNSLKIVVFIYSGILILSCVLGILLHVQRHRSEWVMRQVTALSALTLLPSFCVYYLLLKFGLLEFITLGSGGHVSLEIGRWWAPILIFAFFNSYFVANSVAVKDALDEIFSRLFIRFYKAKGASFLETLLMIKINWLLPILKIFLYFLPFVVAESIIFEFVFRISGLGSMLWYASAYDIELEAVRVFTPKLMALTLIFSLIVHFTNALSTFLTRMMSR</sequence>
<dbReference type="KEGG" id="scor:J3U87_16365"/>
<organism evidence="2 3">
    <name type="scientific">Sulfidibacter corallicola</name>
    <dbReference type="NCBI Taxonomy" id="2818388"/>
    <lineage>
        <taxon>Bacteria</taxon>
        <taxon>Pseudomonadati</taxon>
        <taxon>Acidobacteriota</taxon>
        <taxon>Holophagae</taxon>
        <taxon>Acanthopleuribacterales</taxon>
        <taxon>Acanthopleuribacteraceae</taxon>
        <taxon>Sulfidibacter</taxon>
    </lineage>
</organism>
<feature type="transmembrane region" description="Helical" evidence="1">
    <location>
        <begin position="115"/>
        <end position="137"/>
    </location>
</feature>
<accession>A0A8A4TXS5</accession>
<dbReference type="EMBL" id="CP071793">
    <property type="protein sequence ID" value="QTD54021.1"/>
    <property type="molecule type" value="Genomic_DNA"/>
</dbReference>
<protein>
    <recommendedName>
        <fullName evidence="4">ABC transmembrane type-1 domain-containing protein</fullName>
    </recommendedName>
</protein>
<dbReference type="AlphaFoldDB" id="A0A8A4TXS5"/>
<dbReference type="RefSeq" id="WP_237384120.1">
    <property type="nucleotide sequence ID" value="NZ_CP071793.1"/>
</dbReference>
<feature type="transmembrane region" description="Helical" evidence="1">
    <location>
        <begin position="157"/>
        <end position="178"/>
    </location>
</feature>
<keyword evidence="1" id="KW-1133">Transmembrane helix</keyword>
<proteinExistence type="predicted"/>
<feature type="transmembrane region" description="Helical" evidence="1">
    <location>
        <begin position="82"/>
        <end position="103"/>
    </location>
</feature>
<evidence type="ECO:0008006" key="4">
    <source>
        <dbReference type="Google" id="ProtNLM"/>
    </source>
</evidence>
<evidence type="ECO:0000256" key="1">
    <source>
        <dbReference type="SAM" id="Phobius"/>
    </source>
</evidence>
<keyword evidence="3" id="KW-1185">Reference proteome</keyword>
<name>A0A8A4TXS5_SULCO</name>